<gene>
    <name evidence="2" type="ORF">PR048_015652</name>
</gene>
<proteinExistence type="predicted"/>
<dbReference type="Proteomes" id="UP001159363">
    <property type="component" value="Chromosome 4"/>
</dbReference>
<keyword evidence="1" id="KW-0472">Membrane</keyword>
<name>A0ABQ9HHI3_9NEOP</name>
<evidence type="ECO:0000256" key="1">
    <source>
        <dbReference type="SAM" id="Phobius"/>
    </source>
</evidence>
<organism evidence="2 3">
    <name type="scientific">Dryococelus australis</name>
    <dbReference type="NCBI Taxonomy" id="614101"/>
    <lineage>
        <taxon>Eukaryota</taxon>
        <taxon>Metazoa</taxon>
        <taxon>Ecdysozoa</taxon>
        <taxon>Arthropoda</taxon>
        <taxon>Hexapoda</taxon>
        <taxon>Insecta</taxon>
        <taxon>Pterygota</taxon>
        <taxon>Neoptera</taxon>
        <taxon>Polyneoptera</taxon>
        <taxon>Phasmatodea</taxon>
        <taxon>Verophasmatodea</taxon>
        <taxon>Anareolatae</taxon>
        <taxon>Phasmatidae</taxon>
        <taxon>Eurycanthinae</taxon>
        <taxon>Dryococelus</taxon>
    </lineage>
</organism>
<protein>
    <submittedName>
        <fullName evidence="2">Uncharacterized protein</fullName>
    </submittedName>
</protein>
<reference evidence="2 3" key="1">
    <citation type="submission" date="2023-02" db="EMBL/GenBank/DDBJ databases">
        <title>LHISI_Scaffold_Assembly.</title>
        <authorList>
            <person name="Stuart O.P."/>
            <person name="Cleave R."/>
            <person name="Magrath M.J.L."/>
            <person name="Mikheyev A.S."/>
        </authorList>
    </citation>
    <scope>NUCLEOTIDE SEQUENCE [LARGE SCALE GENOMIC DNA]</scope>
    <source>
        <strain evidence="2">Daus_M_001</strain>
        <tissue evidence="2">Leg muscle</tissue>
    </source>
</reference>
<keyword evidence="3" id="KW-1185">Reference proteome</keyword>
<comment type="caution">
    <text evidence="2">The sequence shown here is derived from an EMBL/GenBank/DDBJ whole genome shotgun (WGS) entry which is preliminary data.</text>
</comment>
<feature type="transmembrane region" description="Helical" evidence="1">
    <location>
        <begin position="128"/>
        <end position="156"/>
    </location>
</feature>
<keyword evidence="1" id="KW-0812">Transmembrane</keyword>
<dbReference type="EMBL" id="JARBHB010000005">
    <property type="protein sequence ID" value="KAJ8883797.1"/>
    <property type="molecule type" value="Genomic_DNA"/>
</dbReference>
<evidence type="ECO:0000313" key="3">
    <source>
        <dbReference type="Proteomes" id="UP001159363"/>
    </source>
</evidence>
<accession>A0ABQ9HHI3</accession>
<sequence length="445" mass="48955">MISRRQGRPEATWAVRAVALPGAYTSPVSEVGHDGVVFRLLKTHQGKPGSIPGGVTRRIFTRRDRAGRCLWLAGFLADLPFLPPLHSVLHHTHLASPSSALNNPNSIAEPDSVDNGPRNSRIRSYSRVIIVVTLSILALEWMPGLAPGLGAAASAWKRGRAVCCHVAECVFSGPRGPIYTSRPTTARLRSTAKRFEAIKPMAHAKYLLITDTIPLLMTTTDESPVISVIFTSNGMRRTLGASYYRSVFTATLMALNFEENLRKCERGWKRANRAVTLPITHHRRSKCPAMDQVILPPASEILLVTGAHVLSATEAQAGLLSRPRSIRDNCTTMKLRNAKADITRDLQPYMVLYKLLQALVHEPVYQPLYELPSYGERLALSNCDVIDQVRNQVWNLPRKIERVQLPNLVGNLAVQGGKCHDGCHISPITAALTDLAQAPTGSRIM</sequence>
<evidence type="ECO:0000313" key="2">
    <source>
        <dbReference type="EMBL" id="KAJ8883797.1"/>
    </source>
</evidence>
<keyword evidence="1" id="KW-1133">Transmembrane helix</keyword>